<evidence type="ECO:0000313" key="1">
    <source>
        <dbReference type="EMBL" id="MFD0888036.1"/>
    </source>
</evidence>
<organism evidence="1 2">
    <name type="scientific">Streptosporangium algeriense</name>
    <dbReference type="NCBI Taxonomy" id="1682748"/>
    <lineage>
        <taxon>Bacteria</taxon>
        <taxon>Bacillati</taxon>
        <taxon>Actinomycetota</taxon>
        <taxon>Actinomycetes</taxon>
        <taxon>Streptosporangiales</taxon>
        <taxon>Streptosporangiaceae</taxon>
        <taxon>Streptosporangium</taxon>
    </lineage>
</organism>
<keyword evidence="2" id="KW-1185">Reference proteome</keyword>
<dbReference type="Proteomes" id="UP001597024">
    <property type="component" value="Unassembled WGS sequence"/>
</dbReference>
<dbReference type="EMBL" id="JBHTHX010001162">
    <property type="protein sequence ID" value="MFD0888036.1"/>
    <property type="molecule type" value="Genomic_DNA"/>
</dbReference>
<gene>
    <name evidence="1" type="ORF">ACFQ08_26140</name>
</gene>
<feature type="non-terminal residue" evidence="1">
    <location>
        <position position="271"/>
    </location>
</feature>
<accession>A0ABW3DYX3</accession>
<comment type="caution">
    <text evidence="1">The sequence shown here is derived from an EMBL/GenBank/DDBJ whole genome shotgun (WGS) entry which is preliminary data.</text>
</comment>
<evidence type="ECO:0008006" key="3">
    <source>
        <dbReference type="Google" id="ProtNLM"/>
    </source>
</evidence>
<reference evidence="2" key="1">
    <citation type="journal article" date="2019" name="Int. J. Syst. Evol. Microbiol.">
        <title>The Global Catalogue of Microorganisms (GCM) 10K type strain sequencing project: providing services to taxonomists for standard genome sequencing and annotation.</title>
        <authorList>
            <consortium name="The Broad Institute Genomics Platform"/>
            <consortium name="The Broad Institute Genome Sequencing Center for Infectious Disease"/>
            <person name="Wu L."/>
            <person name="Ma J."/>
        </authorList>
    </citation>
    <scope>NUCLEOTIDE SEQUENCE [LARGE SCALE GENOMIC DNA]</scope>
    <source>
        <strain evidence="2">CCUG 62974</strain>
    </source>
</reference>
<name>A0ABW3DYX3_9ACTN</name>
<evidence type="ECO:0000313" key="2">
    <source>
        <dbReference type="Proteomes" id="UP001597024"/>
    </source>
</evidence>
<proteinExistence type="predicted"/>
<sequence length="271" mass="29832">MLNEIHVHRFPEGTVSSGFEELLSARRKRLSEDLALGRIPHRTFPVLAVLAPVMTQAEGEITYPGDPMCLYAALSVTVRNAVRDAGPLEQAGHYNDLAPGWTRFPDRSYRMSVGEDGYRPYTGSPNTDQTVFDPRVWDREARERWIGLLRETQPRVVLISSVSPAHRYALNIAGLAKSEVPGVYVILGGRHVDETTTCVPGATTLMIAPSSTLAVMDDGRVPHVVDATVSGEAYHSLDLLMRAVALSVDLDSGWVAPSAVRPRLEDLLRRH</sequence>
<protein>
    <recommendedName>
        <fullName evidence="3">DUF5753 domain-containing protein</fullName>
    </recommendedName>
</protein>